<comment type="function">
    <text evidence="1">Hydrolyzes a wide range of dipeptides.</text>
</comment>
<gene>
    <name evidence="5" type="ORF">H103_04646</name>
</gene>
<name>A0A022W1D8_TRIRU</name>
<dbReference type="PANTHER" id="PTHR10443">
    <property type="entry name" value="MICROSOMAL DIPEPTIDASE"/>
    <property type="match status" value="1"/>
</dbReference>
<keyword evidence="4" id="KW-0378">Hydrolase</keyword>
<dbReference type="GO" id="GO:0006508">
    <property type="term" value="P:proteolysis"/>
    <property type="evidence" value="ECO:0007669"/>
    <property type="project" value="UniProtKB-KW"/>
</dbReference>
<comment type="catalytic activity">
    <reaction evidence="4">
        <text>an L-aminoacyl-L-amino acid + H2O = 2 an L-alpha-amino acid</text>
        <dbReference type="Rhea" id="RHEA:48940"/>
        <dbReference type="ChEBI" id="CHEBI:15377"/>
        <dbReference type="ChEBI" id="CHEBI:59869"/>
        <dbReference type="ChEBI" id="CHEBI:77460"/>
        <dbReference type="EC" id="3.4.13.19"/>
    </reaction>
</comment>
<comment type="cofactor">
    <cofactor evidence="4">
        <name>Zn(2+)</name>
        <dbReference type="ChEBI" id="CHEBI:29105"/>
    </cofactor>
</comment>
<keyword evidence="4" id="KW-0645">Protease</keyword>
<dbReference type="InterPro" id="IPR008257">
    <property type="entry name" value="Pept_M19"/>
</dbReference>
<reference evidence="5" key="1">
    <citation type="submission" date="2014-02" db="EMBL/GenBank/DDBJ databases">
        <title>The Genome Sequence of Trichophyton rubrum (morphotype fischeri) CBS 288.86.</title>
        <authorList>
            <consortium name="The Broad Institute Genomics Platform"/>
            <person name="Cuomo C.A."/>
            <person name="White T.C."/>
            <person name="Graser Y."/>
            <person name="Martinez-Rossi N."/>
            <person name="Heitman J."/>
            <person name="Young S.K."/>
            <person name="Zeng Q."/>
            <person name="Gargeya S."/>
            <person name="Abouelleil A."/>
            <person name="Alvarado L."/>
            <person name="Chapman S.B."/>
            <person name="Gainer-Dewar J."/>
            <person name="Goldberg J."/>
            <person name="Griggs A."/>
            <person name="Gujja S."/>
            <person name="Hansen M."/>
            <person name="Howarth C."/>
            <person name="Imamovic A."/>
            <person name="Larimer J."/>
            <person name="Martinez D."/>
            <person name="Murphy C."/>
            <person name="Pearson M.D."/>
            <person name="Persinoti G."/>
            <person name="Poon T."/>
            <person name="Priest M."/>
            <person name="Roberts A.D."/>
            <person name="Saif S."/>
            <person name="Shea T.D."/>
            <person name="Sykes S.N."/>
            <person name="Wortman J."/>
            <person name="Nusbaum C."/>
            <person name="Birren B."/>
        </authorList>
    </citation>
    <scope>NUCLEOTIDE SEQUENCE [LARGE SCALE GENOMIC DNA]</scope>
    <source>
        <strain evidence="5">CBS 288.86</strain>
    </source>
</reference>
<proteinExistence type="inferred from homology"/>
<dbReference type="CDD" id="cd01301">
    <property type="entry name" value="rDP_like"/>
    <property type="match status" value="1"/>
</dbReference>
<dbReference type="GO" id="GO:0046872">
    <property type="term" value="F:metal ion binding"/>
    <property type="evidence" value="ECO:0007669"/>
    <property type="project" value="UniProtKB-UniRule"/>
</dbReference>
<dbReference type="InterPro" id="IPR032466">
    <property type="entry name" value="Metal_Hydrolase"/>
</dbReference>
<dbReference type="PANTHER" id="PTHR10443:SF12">
    <property type="entry name" value="DIPEPTIDASE"/>
    <property type="match status" value="1"/>
</dbReference>
<evidence type="ECO:0000256" key="2">
    <source>
        <dbReference type="ARBA" id="ARBA00022833"/>
    </source>
</evidence>
<dbReference type="HOGENOM" id="CLU_031404_4_0_1"/>
<dbReference type="OrthoDB" id="445695at2759"/>
<organism evidence="5">
    <name type="scientific">Trichophyton rubrum CBS 288.86</name>
    <dbReference type="NCBI Taxonomy" id="1215330"/>
    <lineage>
        <taxon>Eukaryota</taxon>
        <taxon>Fungi</taxon>
        <taxon>Dikarya</taxon>
        <taxon>Ascomycota</taxon>
        <taxon>Pezizomycotina</taxon>
        <taxon>Eurotiomycetes</taxon>
        <taxon>Eurotiomycetidae</taxon>
        <taxon>Onygenales</taxon>
        <taxon>Arthrodermataceae</taxon>
        <taxon>Trichophyton</taxon>
    </lineage>
</organism>
<keyword evidence="4" id="KW-0482">Metalloprotease</keyword>
<evidence type="ECO:0000256" key="4">
    <source>
        <dbReference type="RuleBase" id="RU341113"/>
    </source>
</evidence>
<protein>
    <recommendedName>
        <fullName evidence="4">Dipeptidase</fullName>
        <ecNumber evidence="4">3.4.13.19</ecNumber>
    </recommendedName>
</protein>
<accession>A0A022W1D8</accession>
<dbReference type="AlphaFoldDB" id="A0A022W1D8"/>
<dbReference type="Proteomes" id="UP000023758">
    <property type="component" value="Unassembled WGS sequence"/>
</dbReference>
<comment type="similarity">
    <text evidence="4">Belongs to the metallo-dependent hydrolases superfamily. Peptidase M19 family.</text>
</comment>
<dbReference type="EC" id="3.4.13.19" evidence="4"/>
<evidence type="ECO:0000256" key="1">
    <source>
        <dbReference type="ARBA" id="ARBA00003491"/>
    </source>
</evidence>
<dbReference type="Pfam" id="PF01244">
    <property type="entry name" value="Peptidase_M19"/>
    <property type="match status" value="1"/>
</dbReference>
<keyword evidence="2 4" id="KW-0862">Zinc</keyword>
<dbReference type="SUPFAM" id="SSF51556">
    <property type="entry name" value="Metallo-dependent hydrolases"/>
    <property type="match status" value="1"/>
</dbReference>
<dbReference type="GO" id="GO:0070573">
    <property type="term" value="F:metallodipeptidase activity"/>
    <property type="evidence" value="ECO:0007669"/>
    <property type="project" value="InterPro"/>
</dbReference>
<keyword evidence="3 4" id="KW-0224">Dipeptidase</keyword>
<dbReference type="Gene3D" id="3.20.20.140">
    <property type="entry name" value="Metal-dependent hydrolases"/>
    <property type="match status" value="1"/>
</dbReference>
<keyword evidence="4" id="KW-0479">Metal-binding</keyword>
<dbReference type="EMBL" id="KK207855">
    <property type="protein sequence ID" value="EZF52235.1"/>
    <property type="molecule type" value="Genomic_DNA"/>
</dbReference>
<sequence>MTPASGSPLIQPLQDEMSEKKASLLYGELDVEHPEAPRRPGWRTMALRLAQLLCLTGALYACIFYGRANQGNGSIDVDKLMRESPLIDTHNDFPEFIRGMYGNDIYQKNFTVEDRLPMHVDFPRLRKGRVGGQFWSVYVDCPEESDKYDDSVYLKSVHDTFQQIDLVQRLIQRYPDTLVGALTAADVKMNFARQPGKISSLMGIEGLHQIGNSASILRAYYNLGVRYATLTHFCHNKYADSEHPAKPLHGGLSDAGRDLVHEMNRIGMMVDISHTSADTQRDALKTSRAPVIFSHSNAFTVCKHTRNAPDDVLNMLKANGGVIMVTFLPGYVNLSGNATLSDVADHIQYIGNLIGYKHVGIGSDFDGMSGVPTGLEDVSHYPDLIQELANRGIGAEDLKNVMGRNILRVLSEVETIAAKMSKRTKPLQDYIQPR</sequence>
<evidence type="ECO:0000256" key="3">
    <source>
        <dbReference type="ARBA" id="ARBA00022997"/>
    </source>
</evidence>
<dbReference type="PROSITE" id="PS51365">
    <property type="entry name" value="RENAL_DIPEPTIDASE_2"/>
    <property type="match status" value="1"/>
</dbReference>
<evidence type="ECO:0000313" key="5">
    <source>
        <dbReference type="EMBL" id="EZF52235.1"/>
    </source>
</evidence>